<name>A0AAV7VN53_PLEWA</name>
<evidence type="ECO:0000256" key="1">
    <source>
        <dbReference type="SAM" id="MobiDB-lite"/>
    </source>
</evidence>
<comment type="caution">
    <text evidence="2">The sequence shown here is derived from an EMBL/GenBank/DDBJ whole genome shotgun (WGS) entry which is preliminary data.</text>
</comment>
<proteinExistence type="predicted"/>
<evidence type="ECO:0000313" key="3">
    <source>
        <dbReference type="Proteomes" id="UP001066276"/>
    </source>
</evidence>
<sequence length="143" mass="14961">MSNSLRGYWEGSAGMGVAAVAGVITEVSATTRELPSEEVSESVLSPPVSSVVLPWPSVPLVPSGSGDSVSWILWDADPSIAGASAPPPDDANAHKGRMTKQESGGERQRIHWVNGCTNTTVAVHSTLTHREQAYALILLATKA</sequence>
<protein>
    <submittedName>
        <fullName evidence="2">Uncharacterized protein</fullName>
    </submittedName>
</protein>
<dbReference type="Proteomes" id="UP001066276">
    <property type="component" value="Chromosome 2_1"/>
</dbReference>
<organism evidence="2 3">
    <name type="scientific">Pleurodeles waltl</name>
    <name type="common">Iberian ribbed newt</name>
    <dbReference type="NCBI Taxonomy" id="8319"/>
    <lineage>
        <taxon>Eukaryota</taxon>
        <taxon>Metazoa</taxon>
        <taxon>Chordata</taxon>
        <taxon>Craniata</taxon>
        <taxon>Vertebrata</taxon>
        <taxon>Euteleostomi</taxon>
        <taxon>Amphibia</taxon>
        <taxon>Batrachia</taxon>
        <taxon>Caudata</taxon>
        <taxon>Salamandroidea</taxon>
        <taxon>Salamandridae</taxon>
        <taxon>Pleurodelinae</taxon>
        <taxon>Pleurodeles</taxon>
    </lineage>
</organism>
<accession>A0AAV7VN53</accession>
<keyword evidence="3" id="KW-1185">Reference proteome</keyword>
<dbReference type="AlphaFoldDB" id="A0AAV7VN53"/>
<feature type="region of interest" description="Disordered" evidence="1">
    <location>
        <begin position="82"/>
        <end position="107"/>
    </location>
</feature>
<reference evidence="2" key="1">
    <citation type="journal article" date="2022" name="bioRxiv">
        <title>Sequencing and chromosome-scale assembly of the giantPleurodeles waltlgenome.</title>
        <authorList>
            <person name="Brown T."/>
            <person name="Elewa A."/>
            <person name="Iarovenko S."/>
            <person name="Subramanian E."/>
            <person name="Araus A.J."/>
            <person name="Petzold A."/>
            <person name="Susuki M."/>
            <person name="Suzuki K.-i.T."/>
            <person name="Hayashi T."/>
            <person name="Toyoda A."/>
            <person name="Oliveira C."/>
            <person name="Osipova E."/>
            <person name="Leigh N.D."/>
            <person name="Simon A."/>
            <person name="Yun M.H."/>
        </authorList>
    </citation>
    <scope>NUCLEOTIDE SEQUENCE</scope>
    <source>
        <strain evidence="2">20211129_DDA</strain>
        <tissue evidence="2">Liver</tissue>
    </source>
</reference>
<evidence type="ECO:0000313" key="2">
    <source>
        <dbReference type="EMBL" id="KAJ1201602.1"/>
    </source>
</evidence>
<dbReference type="EMBL" id="JANPWB010000003">
    <property type="protein sequence ID" value="KAJ1201602.1"/>
    <property type="molecule type" value="Genomic_DNA"/>
</dbReference>
<gene>
    <name evidence="2" type="ORF">NDU88_005409</name>
</gene>